<gene>
    <name evidence="2" type="ORF">J3R75_000514</name>
</gene>
<keyword evidence="3" id="KW-1185">Reference proteome</keyword>
<dbReference type="Gene3D" id="1.10.260.40">
    <property type="entry name" value="lambda repressor-like DNA-binding domains"/>
    <property type="match status" value="1"/>
</dbReference>
<dbReference type="PROSITE" id="PS50943">
    <property type="entry name" value="HTH_CROC1"/>
    <property type="match status" value="1"/>
</dbReference>
<reference evidence="2" key="1">
    <citation type="submission" date="2023-07" db="EMBL/GenBank/DDBJ databases">
        <title>Genomic Encyclopedia of Type Strains, Phase IV (KMG-IV): sequencing the most valuable type-strain genomes for metagenomic binning, comparative biology and taxonomic classification.</title>
        <authorList>
            <person name="Goeker M."/>
        </authorList>
    </citation>
    <scope>NUCLEOTIDE SEQUENCE</scope>
    <source>
        <strain evidence="2">DSM 24202</strain>
    </source>
</reference>
<organism evidence="2 3">
    <name type="scientific">Oligosphaera ethanolica</name>
    <dbReference type="NCBI Taxonomy" id="760260"/>
    <lineage>
        <taxon>Bacteria</taxon>
        <taxon>Pseudomonadati</taxon>
        <taxon>Lentisphaerota</taxon>
        <taxon>Oligosphaeria</taxon>
        <taxon>Oligosphaerales</taxon>
        <taxon>Oligosphaeraceae</taxon>
        <taxon>Oligosphaera</taxon>
    </lineage>
</organism>
<comment type="caution">
    <text evidence="2">The sequence shown here is derived from an EMBL/GenBank/DDBJ whole genome shotgun (WGS) entry which is preliminary data.</text>
</comment>
<dbReference type="InterPro" id="IPR010982">
    <property type="entry name" value="Lambda_DNA-bd_dom_sf"/>
</dbReference>
<evidence type="ECO:0000313" key="3">
    <source>
        <dbReference type="Proteomes" id="UP001238163"/>
    </source>
</evidence>
<dbReference type="GO" id="GO:0003677">
    <property type="term" value="F:DNA binding"/>
    <property type="evidence" value="ECO:0007669"/>
    <property type="project" value="InterPro"/>
</dbReference>
<name>A0AAE3VDB0_9BACT</name>
<dbReference type="SMART" id="SM00530">
    <property type="entry name" value="HTH_XRE"/>
    <property type="match status" value="1"/>
</dbReference>
<protein>
    <submittedName>
        <fullName evidence="2">Transcriptional regulator</fullName>
    </submittedName>
</protein>
<dbReference type="SUPFAM" id="SSF47413">
    <property type="entry name" value="lambda repressor-like DNA-binding domains"/>
    <property type="match status" value="1"/>
</dbReference>
<dbReference type="Proteomes" id="UP001238163">
    <property type="component" value="Unassembled WGS sequence"/>
</dbReference>
<accession>A0AAE3VDB0</accession>
<sequence>MAVVKTPRTEISIHGDGAAEILDCLQKGFNVEILSTDEDDDSVVKVQESCYWRTAVTPGSLLMGFRLKHDLTQNDLAERSGIAQVMISEYETGKRKLTMKAASKFAKALGEAPEKFFP</sequence>
<dbReference type="Pfam" id="PF01381">
    <property type="entry name" value="HTH_3"/>
    <property type="match status" value="1"/>
</dbReference>
<dbReference type="InterPro" id="IPR001387">
    <property type="entry name" value="Cro/C1-type_HTH"/>
</dbReference>
<dbReference type="AlphaFoldDB" id="A0AAE3VDB0"/>
<dbReference type="CDD" id="cd00093">
    <property type="entry name" value="HTH_XRE"/>
    <property type="match status" value="1"/>
</dbReference>
<evidence type="ECO:0000313" key="2">
    <source>
        <dbReference type="EMBL" id="MDQ0288407.1"/>
    </source>
</evidence>
<evidence type="ECO:0000259" key="1">
    <source>
        <dbReference type="PROSITE" id="PS50943"/>
    </source>
</evidence>
<feature type="domain" description="HTH cro/C1-type" evidence="1">
    <location>
        <begin position="66"/>
        <end position="116"/>
    </location>
</feature>
<dbReference type="EMBL" id="JAUSVL010000001">
    <property type="protein sequence ID" value="MDQ0288407.1"/>
    <property type="molecule type" value="Genomic_DNA"/>
</dbReference>
<proteinExistence type="predicted"/>